<accession>A0A9D1LU26</accession>
<feature type="transmembrane region" description="Helical" evidence="8">
    <location>
        <begin position="158"/>
        <end position="181"/>
    </location>
</feature>
<evidence type="ECO:0000256" key="7">
    <source>
        <dbReference type="ARBA" id="ARBA00023012"/>
    </source>
</evidence>
<dbReference type="InterPro" id="IPR003594">
    <property type="entry name" value="HATPase_dom"/>
</dbReference>
<dbReference type="InterPro" id="IPR036097">
    <property type="entry name" value="HisK_dim/P_sf"/>
</dbReference>
<dbReference type="SUPFAM" id="SSF55874">
    <property type="entry name" value="ATPase domain of HSP90 chaperone/DNA topoisomerase II/histidine kinase"/>
    <property type="match status" value="1"/>
</dbReference>
<evidence type="ECO:0000256" key="3">
    <source>
        <dbReference type="ARBA" id="ARBA00012438"/>
    </source>
</evidence>
<dbReference type="AlphaFoldDB" id="A0A9D1LU26"/>
<evidence type="ECO:0000313" key="11">
    <source>
        <dbReference type="Proteomes" id="UP000824111"/>
    </source>
</evidence>
<dbReference type="PANTHER" id="PTHR45453">
    <property type="entry name" value="PHOSPHATE REGULON SENSOR PROTEIN PHOR"/>
    <property type="match status" value="1"/>
</dbReference>
<dbReference type="GO" id="GO:0004721">
    <property type="term" value="F:phosphoprotein phosphatase activity"/>
    <property type="evidence" value="ECO:0007669"/>
    <property type="project" value="TreeGrafter"/>
</dbReference>
<evidence type="ECO:0000256" key="8">
    <source>
        <dbReference type="SAM" id="Phobius"/>
    </source>
</evidence>
<evidence type="ECO:0000259" key="9">
    <source>
        <dbReference type="PROSITE" id="PS50109"/>
    </source>
</evidence>
<dbReference type="GO" id="GO:0016036">
    <property type="term" value="P:cellular response to phosphate starvation"/>
    <property type="evidence" value="ECO:0007669"/>
    <property type="project" value="TreeGrafter"/>
</dbReference>
<keyword evidence="4" id="KW-0597">Phosphoprotein</keyword>
<dbReference type="SMART" id="SM00388">
    <property type="entry name" value="HisKA"/>
    <property type="match status" value="1"/>
</dbReference>
<sequence>MIYSLRKKLIWICGLSVIAVFVLIFLIIYAISINQLNTVMDMLTDRISANDGVFPPFDEEHPLPPLTSRFPNFITEETRFSTRFFTVRFDGAGDIISEDIESISSITQGAARKYAAEAVSRKRERGWIEGYRYKVYDTNQGRAAVFVDGNMNRSVSNMLLITAGAVLLGSLIIILVLIIIFSKRAVKPIAESYEKQKQFITDANHELKTPLTLILTNLDIAESEVGKNEWLDDIRAEGERMSALVQQLVTLTRMDEDQVEIEFHMFSLSDTVTDTVSEFETLAEEKGKPIMFSVQPDVEYYGDEAAIRRVISILLDNAIKYGDPAGGIYLSLISKRHPVICVENACEDVDGMELDKLFDRFYRSDKSRAFTGGFGIGLSIAKAIVQKHRGEIDAYRTDAGRIGFKIVLK</sequence>
<protein>
    <recommendedName>
        <fullName evidence="3">histidine kinase</fullName>
        <ecNumber evidence="3">2.7.13.3</ecNumber>
    </recommendedName>
</protein>
<comment type="caution">
    <text evidence="10">The sequence shown here is derived from an EMBL/GenBank/DDBJ whole genome shotgun (WGS) entry which is preliminary data.</text>
</comment>
<keyword evidence="8" id="KW-1133">Transmembrane helix</keyword>
<comment type="catalytic activity">
    <reaction evidence="1">
        <text>ATP + protein L-histidine = ADP + protein N-phospho-L-histidine.</text>
        <dbReference type="EC" id="2.7.13.3"/>
    </reaction>
</comment>
<dbReference type="Proteomes" id="UP000824111">
    <property type="component" value="Unassembled WGS sequence"/>
</dbReference>
<reference evidence="10" key="2">
    <citation type="journal article" date="2021" name="PeerJ">
        <title>Extensive microbial diversity within the chicken gut microbiome revealed by metagenomics and culture.</title>
        <authorList>
            <person name="Gilroy R."/>
            <person name="Ravi A."/>
            <person name="Getino M."/>
            <person name="Pursley I."/>
            <person name="Horton D.L."/>
            <person name="Alikhan N.F."/>
            <person name="Baker D."/>
            <person name="Gharbi K."/>
            <person name="Hall N."/>
            <person name="Watson M."/>
            <person name="Adriaenssens E.M."/>
            <person name="Foster-Nyarko E."/>
            <person name="Jarju S."/>
            <person name="Secka A."/>
            <person name="Antonio M."/>
            <person name="Oren A."/>
            <person name="Chaudhuri R.R."/>
            <person name="La Ragione R."/>
            <person name="Hildebrand F."/>
            <person name="Pallen M.J."/>
        </authorList>
    </citation>
    <scope>NUCLEOTIDE SEQUENCE</scope>
    <source>
        <strain evidence="10">ChiSjej4B22-9803</strain>
    </source>
</reference>
<reference evidence="10" key="1">
    <citation type="submission" date="2020-10" db="EMBL/GenBank/DDBJ databases">
        <authorList>
            <person name="Gilroy R."/>
        </authorList>
    </citation>
    <scope>NUCLEOTIDE SEQUENCE</scope>
    <source>
        <strain evidence="10">ChiSjej4B22-9803</strain>
    </source>
</reference>
<evidence type="ECO:0000313" key="10">
    <source>
        <dbReference type="EMBL" id="HIU48145.1"/>
    </source>
</evidence>
<evidence type="ECO:0000256" key="1">
    <source>
        <dbReference type="ARBA" id="ARBA00000085"/>
    </source>
</evidence>
<proteinExistence type="predicted"/>
<evidence type="ECO:0000256" key="6">
    <source>
        <dbReference type="ARBA" id="ARBA00022777"/>
    </source>
</evidence>
<dbReference type="Pfam" id="PF02518">
    <property type="entry name" value="HATPase_c"/>
    <property type="match status" value="1"/>
</dbReference>
<feature type="domain" description="Histidine kinase" evidence="9">
    <location>
        <begin position="202"/>
        <end position="409"/>
    </location>
</feature>
<dbReference type="InterPro" id="IPR004358">
    <property type="entry name" value="Sig_transdc_His_kin-like_C"/>
</dbReference>
<dbReference type="SMART" id="SM00387">
    <property type="entry name" value="HATPase_c"/>
    <property type="match status" value="1"/>
</dbReference>
<dbReference type="InterPro" id="IPR050351">
    <property type="entry name" value="BphY/WalK/GraS-like"/>
</dbReference>
<feature type="transmembrane region" description="Helical" evidence="8">
    <location>
        <begin position="9"/>
        <end position="32"/>
    </location>
</feature>
<evidence type="ECO:0000256" key="4">
    <source>
        <dbReference type="ARBA" id="ARBA00022553"/>
    </source>
</evidence>
<evidence type="ECO:0000256" key="5">
    <source>
        <dbReference type="ARBA" id="ARBA00022679"/>
    </source>
</evidence>
<dbReference type="Gene3D" id="3.30.565.10">
    <property type="entry name" value="Histidine kinase-like ATPase, C-terminal domain"/>
    <property type="match status" value="1"/>
</dbReference>
<organism evidence="10 11">
    <name type="scientific">Candidatus Avimonoglobus intestinipullorum</name>
    <dbReference type="NCBI Taxonomy" id="2840699"/>
    <lineage>
        <taxon>Bacteria</taxon>
        <taxon>Bacillati</taxon>
        <taxon>Bacillota</taxon>
        <taxon>Clostridia</taxon>
        <taxon>Eubacteriales</taxon>
        <taxon>Candidatus Avimonoglobus</taxon>
    </lineage>
</organism>
<dbReference type="GO" id="GO:0000155">
    <property type="term" value="F:phosphorelay sensor kinase activity"/>
    <property type="evidence" value="ECO:0007669"/>
    <property type="project" value="InterPro"/>
</dbReference>
<dbReference type="InterPro" id="IPR036890">
    <property type="entry name" value="HATPase_C_sf"/>
</dbReference>
<keyword evidence="8" id="KW-0472">Membrane</keyword>
<evidence type="ECO:0000256" key="2">
    <source>
        <dbReference type="ARBA" id="ARBA00004370"/>
    </source>
</evidence>
<name>A0A9D1LU26_9FIRM</name>
<dbReference type="PRINTS" id="PR00344">
    <property type="entry name" value="BCTRLSENSOR"/>
</dbReference>
<dbReference type="SUPFAM" id="SSF47384">
    <property type="entry name" value="Homodimeric domain of signal transducing histidine kinase"/>
    <property type="match status" value="1"/>
</dbReference>
<keyword evidence="5" id="KW-0808">Transferase</keyword>
<gene>
    <name evidence="10" type="ORF">IAB04_02145</name>
</gene>
<dbReference type="Gene3D" id="1.10.287.130">
    <property type="match status" value="1"/>
</dbReference>
<dbReference type="EC" id="2.7.13.3" evidence="3"/>
<dbReference type="PROSITE" id="PS50109">
    <property type="entry name" value="HIS_KIN"/>
    <property type="match status" value="1"/>
</dbReference>
<comment type="subcellular location">
    <subcellularLocation>
        <location evidence="2">Membrane</location>
    </subcellularLocation>
</comment>
<dbReference type="Pfam" id="PF00512">
    <property type="entry name" value="HisKA"/>
    <property type="match status" value="1"/>
</dbReference>
<dbReference type="GO" id="GO:0005886">
    <property type="term" value="C:plasma membrane"/>
    <property type="evidence" value="ECO:0007669"/>
    <property type="project" value="TreeGrafter"/>
</dbReference>
<dbReference type="CDD" id="cd00082">
    <property type="entry name" value="HisKA"/>
    <property type="match status" value="1"/>
</dbReference>
<dbReference type="EMBL" id="DVND01000055">
    <property type="protein sequence ID" value="HIU48145.1"/>
    <property type="molecule type" value="Genomic_DNA"/>
</dbReference>
<dbReference type="InterPro" id="IPR003661">
    <property type="entry name" value="HisK_dim/P_dom"/>
</dbReference>
<dbReference type="InterPro" id="IPR005467">
    <property type="entry name" value="His_kinase_dom"/>
</dbReference>
<keyword evidence="8" id="KW-0812">Transmembrane</keyword>
<dbReference type="PANTHER" id="PTHR45453:SF1">
    <property type="entry name" value="PHOSPHATE REGULON SENSOR PROTEIN PHOR"/>
    <property type="match status" value="1"/>
</dbReference>
<keyword evidence="7" id="KW-0902">Two-component regulatory system</keyword>
<keyword evidence="6 10" id="KW-0418">Kinase</keyword>